<feature type="chain" id="PRO_5001980695" evidence="2">
    <location>
        <begin position="19"/>
        <end position="807"/>
    </location>
</feature>
<dbReference type="Proteomes" id="UP000014680">
    <property type="component" value="Unassembled WGS sequence"/>
</dbReference>
<gene>
    <name evidence="3" type="ORF">EIN_405000</name>
</gene>
<dbReference type="GeneID" id="14889120"/>
<keyword evidence="1" id="KW-0472">Membrane</keyword>
<name>A0A0A1UA91_ENTIV</name>
<dbReference type="RefSeq" id="XP_004256857.1">
    <property type="nucleotide sequence ID" value="XM_004256809.1"/>
</dbReference>
<accession>A0A0A1UA91</accession>
<dbReference type="KEGG" id="eiv:EIN_405000"/>
<evidence type="ECO:0000256" key="1">
    <source>
        <dbReference type="SAM" id="Phobius"/>
    </source>
</evidence>
<organism evidence="3 4">
    <name type="scientific">Entamoeba invadens IP1</name>
    <dbReference type="NCBI Taxonomy" id="370355"/>
    <lineage>
        <taxon>Eukaryota</taxon>
        <taxon>Amoebozoa</taxon>
        <taxon>Evosea</taxon>
        <taxon>Archamoebae</taxon>
        <taxon>Mastigamoebida</taxon>
        <taxon>Entamoebidae</taxon>
        <taxon>Entamoeba</taxon>
    </lineage>
</organism>
<keyword evidence="4" id="KW-1185">Reference proteome</keyword>
<feature type="transmembrane region" description="Helical" evidence="1">
    <location>
        <begin position="771"/>
        <end position="796"/>
    </location>
</feature>
<proteinExistence type="predicted"/>
<keyword evidence="1" id="KW-1133">Transmembrane helix</keyword>
<keyword evidence="2" id="KW-0732">Signal</keyword>
<evidence type="ECO:0000313" key="4">
    <source>
        <dbReference type="Proteomes" id="UP000014680"/>
    </source>
</evidence>
<evidence type="ECO:0000313" key="3">
    <source>
        <dbReference type="EMBL" id="ELP90086.1"/>
    </source>
</evidence>
<evidence type="ECO:0000256" key="2">
    <source>
        <dbReference type="SAM" id="SignalP"/>
    </source>
</evidence>
<reference evidence="3 4" key="1">
    <citation type="submission" date="2012-10" db="EMBL/GenBank/DDBJ databases">
        <authorList>
            <person name="Zafar N."/>
            <person name="Inman J."/>
            <person name="Hall N."/>
            <person name="Lorenzi H."/>
            <person name="Caler E."/>
        </authorList>
    </citation>
    <scope>NUCLEOTIDE SEQUENCE [LARGE SCALE GENOMIC DNA]</scope>
    <source>
        <strain evidence="3 4">IP1</strain>
    </source>
</reference>
<dbReference type="VEuPathDB" id="AmoebaDB:EIN_405000"/>
<dbReference type="AlphaFoldDB" id="A0A0A1UA91"/>
<dbReference type="EMBL" id="KB206537">
    <property type="protein sequence ID" value="ELP90086.1"/>
    <property type="molecule type" value="Genomic_DNA"/>
</dbReference>
<dbReference type="OrthoDB" id="27547at2759"/>
<sequence length="807" mass="90658">MVVFLLMLAVAISEKCQCKMVNEDGGFDDSFECGGSSFNPKECIIYTELNSIKNLPVEIKELRVLYDGVDLTVDEMTTINKLVIGQDFAELDFRGNGYLVINRLENEKTGESVSISTGISVDFNTVNTQLNLEVRSDSIVRYFDKNIKTAQVSGIVQFKKEVYIEELIMLSNGYASFFEKYTINTLKMLSTDSDLADLLLFKSNNNAFPDYVLSGKTQEEFDLRICCNKKEMHLVKKGNEVKCMVQMCYLSNHLEPETCFSAHTDKSEYIPSSVMLQEHYNLSIVITNPVYQLIIPETMNIDLYLNSLTIEEVVVQGSSTLRGVYQSVIGKNIKLVDAEIRRLAVIERAEFENTTLKGFVDVTNSELYIKGSLIMDNVYMIASNVVFSFMGGLISTRESKVVILSATFQGDYNDVTTQGWLMTKGELEIEGKVVSKYFNGVSNQCRPIVVATDTKIKYTAQAFSDNDNTVIFDKSSNRIYTCFDFSKELPIMNLEDCKISGEQTPLPSQQCKCPATKCNYLIDEGAEVTIEDDIAGIKGDKLYIIGDDVMIKKMVCGTECSLDGDMTIGALAGDLFNIYGSIEIGDFLEQEKGMVFNIKNRASLSLDVIWIYKVNIFIDDSGTLEMISELLENSYIEVAASGLFVVYDSDIEIRHTQISVSNHPHNAIAFNLDTEAEFTNSSIFIVRNDENEYQGETYILHFKEGSIQTNMQVVTLTGEKITNVFSKIKCGTYLVARPYQDDVACPKSPFNMRGVNVVLVPRKWRKTKDKVLLGFLYVGLLCTGVLATMYVVVSLLRSSRRERLLNN</sequence>
<keyword evidence="1" id="KW-0812">Transmembrane</keyword>
<protein>
    <submittedName>
        <fullName evidence="3">Uncharacterized protein</fullName>
    </submittedName>
</protein>
<feature type="signal peptide" evidence="2">
    <location>
        <begin position="1"/>
        <end position="18"/>
    </location>
</feature>
<dbReference type="OMA" id="LYACYEY"/>